<evidence type="ECO:0008006" key="4">
    <source>
        <dbReference type="Google" id="ProtNLM"/>
    </source>
</evidence>
<protein>
    <recommendedName>
        <fullName evidence="4">NnrS family protein</fullName>
    </recommendedName>
</protein>
<feature type="transmembrane region" description="Helical" evidence="1">
    <location>
        <begin position="169"/>
        <end position="192"/>
    </location>
</feature>
<dbReference type="EMBL" id="ARXR01000007">
    <property type="protein sequence ID" value="MBF5052625.1"/>
    <property type="molecule type" value="Genomic_DNA"/>
</dbReference>
<dbReference type="InterPro" id="IPR010266">
    <property type="entry name" value="NnrS"/>
</dbReference>
<feature type="transmembrane region" description="Helical" evidence="1">
    <location>
        <begin position="360"/>
        <end position="381"/>
    </location>
</feature>
<keyword evidence="1" id="KW-0812">Transmembrane</keyword>
<keyword evidence="3" id="KW-1185">Reference proteome</keyword>
<keyword evidence="1" id="KW-1133">Transmembrane helix</keyword>
<keyword evidence="1" id="KW-0472">Membrane</keyword>
<dbReference type="RefSeq" id="WP_194855537.1">
    <property type="nucleotide sequence ID" value="NZ_ARXR01000007.1"/>
</dbReference>
<evidence type="ECO:0000256" key="1">
    <source>
        <dbReference type="SAM" id="Phobius"/>
    </source>
</evidence>
<feature type="transmembrane region" description="Helical" evidence="1">
    <location>
        <begin position="297"/>
        <end position="319"/>
    </location>
</feature>
<accession>A0ABS0AEQ4</accession>
<sequence length="392" mass="42771">MDQDHAGNRPLPDFPLLRFPFRLFFISSALVGAILIPSWLWVWTHGWLGLALEPVSWHQHEMLAGFANAAVAGFLLTAICNWTGTPPLSGRRLLGLWLLWLAGRLGMALGADFPLLAALLDLAFLPVVALSLGLRAWHARQRRQVVLLLVLMMLWGLDLLFHWTGDARFLHALVLLTALLILVIGGRITPTFTANWLRMQGLDPESVVSRPWLDRAGLVATLVLVVLEAGAWKVPALTGTVALLAALLVLARLVSWSGWRTAREPLLWLLHAGHLWVAIGFLLRSLAAFSLVPDSAWLHALGAGAMGTMILAVMTRVAVGHTGRPLRLRPGGLWAYGLILAAGMARVLVSLGWLPLMSGLWVASLAWSTAWLIFLMVYGPILMAPRADGKPG</sequence>
<feature type="transmembrane region" description="Helical" evidence="1">
    <location>
        <begin position="266"/>
        <end position="291"/>
    </location>
</feature>
<gene>
    <name evidence="2" type="ORF">ISO4_01227</name>
</gene>
<feature type="transmembrane region" description="Helical" evidence="1">
    <location>
        <begin position="21"/>
        <end position="42"/>
    </location>
</feature>
<feature type="transmembrane region" description="Helical" evidence="1">
    <location>
        <begin position="236"/>
        <end position="254"/>
    </location>
</feature>
<feature type="transmembrane region" description="Helical" evidence="1">
    <location>
        <begin position="115"/>
        <end position="133"/>
    </location>
</feature>
<feature type="transmembrane region" description="Helical" evidence="1">
    <location>
        <begin position="212"/>
        <end position="230"/>
    </location>
</feature>
<name>A0ABS0AEQ4_9GAMM</name>
<evidence type="ECO:0000313" key="2">
    <source>
        <dbReference type="EMBL" id="MBF5052625.1"/>
    </source>
</evidence>
<comment type="caution">
    <text evidence="2">The sequence shown here is derived from an EMBL/GenBank/DDBJ whole genome shotgun (WGS) entry which is preliminary data.</text>
</comment>
<feature type="transmembrane region" description="Helical" evidence="1">
    <location>
        <begin position="93"/>
        <end position="109"/>
    </location>
</feature>
<dbReference type="Pfam" id="PF05940">
    <property type="entry name" value="NnrS"/>
    <property type="match status" value="1"/>
</dbReference>
<feature type="transmembrane region" description="Helical" evidence="1">
    <location>
        <begin position="145"/>
        <end position="163"/>
    </location>
</feature>
<evidence type="ECO:0000313" key="3">
    <source>
        <dbReference type="Proteomes" id="UP000644441"/>
    </source>
</evidence>
<proteinExistence type="predicted"/>
<organism evidence="2 3">
    <name type="scientific">Alloalcanivorax venustensis ISO4</name>
    <dbReference type="NCBI Taxonomy" id="1177184"/>
    <lineage>
        <taxon>Bacteria</taxon>
        <taxon>Pseudomonadati</taxon>
        <taxon>Pseudomonadota</taxon>
        <taxon>Gammaproteobacteria</taxon>
        <taxon>Oceanospirillales</taxon>
        <taxon>Alcanivoracaceae</taxon>
        <taxon>Alloalcanivorax</taxon>
    </lineage>
</organism>
<dbReference type="Proteomes" id="UP000644441">
    <property type="component" value="Unassembled WGS sequence"/>
</dbReference>
<feature type="transmembrane region" description="Helical" evidence="1">
    <location>
        <begin position="331"/>
        <end position="354"/>
    </location>
</feature>
<reference evidence="2 3" key="1">
    <citation type="submission" date="2012-09" db="EMBL/GenBank/DDBJ databases">
        <title>Genome Sequence of alkane-degrading Bacterium Alcanivorax venustensis ISO4.</title>
        <authorList>
            <person name="Lai Q."/>
            <person name="Shao Z."/>
        </authorList>
    </citation>
    <scope>NUCLEOTIDE SEQUENCE [LARGE SCALE GENOMIC DNA]</scope>
    <source>
        <strain evidence="2 3">ISO4</strain>
    </source>
</reference>
<feature type="transmembrane region" description="Helical" evidence="1">
    <location>
        <begin position="62"/>
        <end position="81"/>
    </location>
</feature>